<feature type="transmembrane region" description="Helical" evidence="1">
    <location>
        <begin position="20"/>
        <end position="36"/>
    </location>
</feature>
<sequence>MKTVHLYNHPFRNLSLRQPWVLLPVAVIFLAIIWFANNWQQLVIGILLLIAAFYAFKFLLRQSTVGYTLTATHFQQHFAKGGWVVKWSNIHRIGICQFNNEGWYQPLPWIGIKLNDYRPYLDSICPRISSEIMLGQRALLYLGFKQRNQPSLFENAVLDSSPYHAANGQIYTGLQAMLANRMRYQRAFYDYDVFISTSDLDRSGEEFVGLMRRYLAAVPASERTKGRESDLLE</sequence>
<dbReference type="Proteomes" id="UP000571701">
    <property type="component" value="Unassembled WGS sequence"/>
</dbReference>
<protein>
    <submittedName>
        <fullName evidence="2">DUF2982 domain-containing protein</fullName>
    </submittedName>
</protein>
<keyword evidence="1" id="KW-0812">Transmembrane</keyword>
<dbReference type="AlphaFoldDB" id="A0A7W2FNY7"/>
<dbReference type="Pfam" id="PF11201">
    <property type="entry name" value="DUF2982"/>
    <property type="match status" value="1"/>
</dbReference>
<accession>A0A7W2FNY7</accession>
<organism evidence="2 3">
    <name type="scientific">Vibrio marinisediminis</name>
    <dbReference type="NCBI Taxonomy" id="2758441"/>
    <lineage>
        <taxon>Bacteria</taxon>
        <taxon>Pseudomonadati</taxon>
        <taxon>Pseudomonadota</taxon>
        <taxon>Gammaproteobacteria</taxon>
        <taxon>Vibrionales</taxon>
        <taxon>Vibrionaceae</taxon>
        <taxon>Vibrio</taxon>
    </lineage>
</organism>
<keyword evidence="1" id="KW-1133">Transmembrane helix</keyword>
<name>A0A7W2FNY7_9VIBR</name>
<dbReference type="RefSeq" id="WP_182107043.1">
    <property type="nucleotide sequence ID" value="NZ_JACFYF010000002.1"/>
</dbReference>
<reference evidence="2 3" key="1">
    <citation type="submission" date="2020-07" db="EMBL/GenBank/DDBJ databases">
        <title>Vibrio marinisediminis sp. nov., isolated from marine sediment.</title>
        <authorList>
            <person name="Ji X."/>
        </authorList>
    </citation>
    <scope>NUCLEOTIDE SEQUENCE [LARGE SCALE GENOMIC DNA]</scope>
    <source>
        <strain evidence="2 3">404</strain>
    </source>
</reference>
<keyword evidence="3" id="KW-1185">Reference proteome</keyword>
<evidence type="ECO:0000313" key="3">
    <source>
        <dbReference type="Proteomes" id="UP000571701"/>
    </source>
</evidence>
<comment type="caution">
    <text evidence="2">The sequence shown here is derived from an EMBL/GenBank/DDBJ whole genome shotgun (WGS) entry which is preliminary data.</text>
</comment>
<proteinExistence type="predicted"/>
<evidence type="ECO:0000313" key="2">
    <source>
        <dbReference type="EMBL" id="MBA5761594.1"/>
    </source>
</evidence>
<keyword evidence="1" id="KW-0472">Membrane</keyword>
<feature type="transmembrane region" description="Helical" evidence="1">
    <location>
        <begin position="42"/>
        <end position="60"/>
    </location>
</feature>
<evidence type="ECO:0000256" key="1">
    <source>
        <dbReference type="SAM" id="Phobius"/>
    </source>
</evidence>
<dbReference type="InterPro" id="IPR021367">
    <property type="entry name" value="DUF2982"/>
</dbReference>
<gene>
    <name evidence="2" type="ORF">H2O73_04475</name>
</gene>
<dbReference type="EMBL" id="JACFYF010000002">
    <property type="protein sequence ID" value="MBA5761594.1"/>
    <property type="molecule type" value="Genomic_DNA"/>
</dbReference>